<name>A0A7X9II18_9DELT</name>
<protein>
    <recommendedName>
        <fullName evidence="5">TIGR03016 family PEP-CTERM system-associated outer membrane protein</fullName>
    </recommendedName>
</protein>
<accession>A0A7X9II18</accession>
<dbReference type="AlphaFoldDB" id="A0A7X9II18"/>
<evidence type="ECO:0000313" key="4">
    <source>
        <dbReference type="Proteomes" id="UP000524246"/>
    </source>
</evidence>
<evidence type="ECO:0008006" key="5">
    <source>
        <dbReference type="Google" id="ProtNLM"/>
    </source>
</evidence>
<evidence type="ECO:0000256" key="2">
    <source>
        <dbReference type="SAM" id="SignalP"/>
    </source>
</evidence>
<evidence type="ECO:0000313" key="3">
    <source>
        <dbReference type="EMBL" id="NMC61588.1"/>
    </source>
</evidence>
<proteinExistence type="predicted"/>
<sequence length="574" mass="62336">MRGLFAKRQTAILAASASLLTPAVKAAETGSSQTPPLPFQQMSSPSFSRKELLSYIPKDDYKLSLGNSNISLSPARRLLSVTMKSANASWLQGSSKSPSLISLSATKNFGSHDLGIQSISSYGSDSGITFHGATLQSRDLNLKLHYLSMSQGAATTSSFAAIMNSQIAKSLEEARGKQRLDFRADWEISPRLSLLAARSEINDVSTATTVNQYEELASLSVGSKSRVTLAQSGRHGAGKDTDLKRIAFSHRDESIAFNGFIETLSSDNANTGSLNADFQYRNSLSFVAAMKKSTEVSRSTGDSRFSLSLNPKPSIALNAFHSVVESDENSKQTNALQVQLSMPSKTSISGAYTEIQSSADDEKKLVLNVSTQPHDLAFIDFNFKEQEGTQKQEAVEFLAKTVKPISLALVDNAQMTFVQAFEEYGDFDSERRSFSASGNALSAKISIDYSMENRQQDDSQRKMIGATISDPNKSIGGNIKHGTRSNGNEETLPTNEVSVFLKPARLGGIFISYIMRPEDAQRNVQNVKALRSDYTAQLGHASLTAFHGIKTDFQSGKRSKEMGGNLHSSSWARS</sequence>
<organism evidence="3 4">
    <name type="scientific">SAR324 cluster bacterium</name>
    <dbReference type="NCBI Taxonomy" id="2024889"/>
    <lineage>
        <taxon>Bacteria</taxon>
        <taxon>Deltaproteobacteria</taxon>
        <taxon>SAR324 cluster</taxon>
    </lineage>
</organism>
<feature type="signal peptide" evidence="2">
    <location>
        <begin position="1"/>
        <end position="26"/>
    </location>
</feature>
<dbReference type="EMBL" id="JAAZON010000011">
    <property type="protein sequence ID" value="NMC61588.1"/>
    <property type="molecule type" value="Genomic_DNA"/>
</dbReference>
<keyword evidence="2" id="KW-0732">Signal</keyword>
<comment type="caution">
    <text evidence="3">The sequence shown here is derived from an EMBL/GenBank/DDBJ whole genome shotgun (WGS) entry which is preliminary data.</text>
</comment>
<feature type="chain" id="PRO_5030800532" description="TIGR03016 family PEP-CTERM system-associated outer membrane protein" evidence="2">
    <location>
        <begin position="27"/>
        <end position="574"/>
    </location>
</feature>
<evidence type="ECO:0000256" key="1">
    <source>
        <dbReference type="SAM" id="MobiDB-lite"/>
    </source>
</evidence>
<feature type="region of interest" description="Disordered" evidence="1">
    <location>
        <begin position="554"/>
        <end position="574"/>
    </location>
</feature>
<gene>
    <name evidence="3" type="ORF">GYA55_00315</name>
</gene>
<reference evidence="3 4" key="1">
    <citation type="journal article" date="2020" name="Biotechnol. Biofuels">
        <title>New insights from the biogas microbiome by comprehensive genome-resolved metagenomics of nearly 1600 species originating from multiple anaerobic digesters.</title>
        <authorList>
            <person name="Campanaro S."/>
            <person name="Treu L."/>
            <person name="Rodriguez-R L.M."/>
            <person name="Kovalovszki A."/>
            <person name="Ziels R.M."/>
            <person name="Maus I."/>
            <person name="Zhu X."/>
            <person name="Kougias P.G."/>
            <person name="Basile A."/>
            <person name="Luo G."/>
            <person name="Schluter A."/>
            <person name="Konstantinidis K.T."/>
            <person name="Angelidaki I."/>
        </authorList>
    </citation>
    <scope>NUCLEOTIDE SEQUENCE [LARGE SCALE GENOMIC DNA]</scope>
    <source>
        <strain evidence="3">AS27yjCOA_65</strain>
    </source>
</reference>
<dbReference type="Proteomes" id="UP000524246">
    <property type="component" value="Unassembled WGS sequence"/>
</dbReference>